<feature type="compositionally biased region" description="Basic and acidic residues" evidence="5">
    <location>
        <begin position="1"/>
        <end position="10"/>
    </location>
</feature>
<dbReference type="CDD" id="cd00063">
    <property type="entry name" value="FN3"/>
    <property type="match status" value="2"/>
</dbReference>
<keyword evidence="3" id="KW-0862">Zinc</keyword>
<dbReference type="GO" id="GO:0003924">
    <property type="term" value="F:GTPase activity"/>
    <property type="evidence" value="ECO:0007669"/>
    <property type="project" value="InterPro"/>
</dbReference>
<evidence type="ECO:0000259" key="6">
    <source>
        <dbReference type="PROSITE" id="PS50119"/>
    </source>
</evidence>
<name>A0AAQ5YMY5_AMPOC</name>
<dbReference type="Proteomes" id="UP001501940">
    <property type="component" value="Chromosome 4"/>
</dbReference>
<gene>
    <name evidence="9" type="primary">MSH3</name>
</gene>
<evidence type="ECO:0000256" key="3">
    <source>
        <dbReference type="ARBA" id="ARBA00022833"/>
    </source>
</evidence>
<feature type="region of interest" description="Disordered" evidence="5">
    <location>
        <begin position="1"/>
        <end position="96"/>
    </location>
</feature>
<dbReference type="CDD" id="cd19769">
    <property type="entry name" value="Bbox2_TRIM16-like"/>
    <property type="match status" value="1"/>
</dbReference>
<dbReference type="Gene3D" id="4.10.830.40">
    <property type="match status" value="1"/>
</dbReference>
<evidence type="ECO:0000313" key="9">
    <source>
        <dbReference type="Ensembl" id="ENSAOCP00000054259.1"/>
    </source>
</evidence>
<reference evidence="9 10" key="1">
    <citation type="submission" date="2022-01" db="EMBL/GenBank/DDBJ databases">
        <title>A chromosome-scale genome assembly of the false clownfish, Amphiprion ocellaris.</title>
        <authorList>
            <person name="Ryu T."/>
        </authorList>
    </citation>
    <scope>NUCLEOTIDE SEQUENCE [LARGE SCALE GENOMIC DNA]</scope>
</reference>
<evidence type="ECO:0000313" key="10">
    <source>
        <dbReference type="Proteomes" id="UP001501940"/>
    </source>
</evidence>
<keyword evidence="2 4" id="KW-0863">Zinc-finger</keyword>
<feature type="compositionally biased region" description="Basic and acidic residues" evidence="5">
    <location>
        <begin position="80"/>
        <end position="93"/>
    </location>
</feature>
<dbReference type="PROSITE" id="PS50853">
    <property type="entry name" value="FN3"/>
    <property type="match status" value="1"/>
</dbReference>
<dbReference type="SUPFAM" id="SSF52540">
    <property type="entry name" value="P-loop containing nucleoside triphosphate hydrolases"/>
    <property type="match status" value="1"/>
</dbReference>
<dbReference type="GeneTree" id="ENSGT00940000154390"/>
<dbReference type="InterPro" id="IPR036116">
    <property type="entry name" value="FN3_sf"/>
</dbReference>
<dbReference type="PROSITE" id="PS51717">
    <property type="entry name" value="G_VLIG"/>
    <property type="match status" value="1"/>
</dbReference>
<dbReference type="Pfam" id="PF00041">
    <property type="entry name" value="fn3"/>
    <property type="match status" value="1"/>
</dbReference>
<dbReference type="Pfam" id="PF25496">
    <property type="entry name" value="URGCP"/>
    <property type="match status" value="1"/>
</dbReference>
<evidence type="ECO:0000256" key="4">
    <source>
        <dbReference type="PROSITE-ProRule" id="PRU00024"/>
    </source>
</evidence>
<dbReference type="InterPro" id="IPR027417">
    <property type="entry name" value="P-loop_NTPase"/>
</dbReference>
<dbReference type="PROSITE" id="PS50119">
    <property type="entry name" value="ZF_BBOX"/>
    <property type="match status" value="1"/>
</dbReference>
<sequence>MDSSEEEHVRMNVKKLVSAFHNKEQPEVSAGSKDKSQRIQASQSEYYEWASQRSSKDVPLHFRKNHGETPGSAPSVCETTKSKDIRHDYKREQTQTPSSEYYEWASARSSKDVPLHFRKNQTPRSEYYECASAMSSKDVPLHFRKNQLEKPDCNFDADESLKDFPLFSNKIKDTYGMPQPWGGHVTWNKEPFKFIPQPLPAAVYQIQRADHRAPDDFRHHRHERPNDDCYEYKTDSSATDVSLRLDNERRQTQPLGGHKYTSGQEGVLCDICQQAAAVKTCLTCMCSYCGFHVREHYTVEALERHQLVDVTENCCPHYQKSLDFFCRTDQMRICSICVQGAHSGHEIISNQSVGVAVLGLPDKVVPPPGEITFLSVKPTSVILSWGSPEEPEAPQSFRVKWSSTKKEEGCFVIRGFQKIEIESLQLGQLYYFSVATQDEDGSLSKAVTASVFTAVPPPRHLRKIHVEATALCLDWTEGNDMEGIQHRFILTVTSEGKESLVIYTQDCNKTISDLEPDTKYKISVCTVLNDRHSEAVSTFVHTEPSLREVLSMLGLEDQYDNKLTRSSVMEINQNDTSENQLDTPKSLPEAFLRRLMMLNTSARSLKCASYDVDTGRSNAINPLDLITALFLCSDGILQQDIVLKMTLCQFAVPLLLPNCEKREITMMLWSLRDIVRTFRPPQQAFLKQSCEERLVSSRVPLVSFVRLGKRFLSKSQMLNKLLSNSQHSHDTFYHCNMVCGDVPRRISDGLVEMSWYLPCGDRNVDKFTEPLAVANLRGDIKAFDKQFSFLCQTSAAVYIFCDESEMDFFKNLQKKQGTAEFFLISRTQGKHFTLKMVTMEPSLKIADVSQTKKTDTELLKVLKESISKLLEGRPNKMSVANLAEGAHHCDILIDEESDNCQSAWNNANNITERVKTTSEFKDKHLPSQGHIWKALSWVETEHWRLRKVGKENTENYRKSLKTKEKQLRGKQQIFEIPAGMVSFIHGMVTSEVQRYYFLKWLEIKLDNVCRHQLSALQDQYQELSQKSPKDTEKIAELDKQISVCSLRMEHFFRECGQLYECASYLPEYTRQRKTTEQLPALCAQMLLDGFPLEFVDGDAANIPMKWTAAVLTELHHILHSKTKLKVITVIGAENSGKSTLLNTMFGLRFAVSKGTCTRGAFMQLISINSKVRKELGCDCILIIDTEGLKPHPMAQDDHSHERDKEVASLAVALSDVAVVSVSNSREEDILELVLHAFTRLKDLGKKPLCHFVHINTPAVSAAERKKRDKELVEQLEEMIQNDDEMKKADIAELSDVMQFNINNCNWYIPPVWHGVPPMAPVSVGYSEKALALKKQLIKDLKKCPKRGDMMDFIEWVDRFWKAL</sequence>
<reference evidence="9" key="2">
    <citation type="submission" date="2025-08" db="UniProtKB">
        <authorList>
            <consortium name="Ensembl"/>
        </authorList>
    </citation>
    <scope>IDENTIFICATION</scope>
</reference>
<feature type="compositionally biased region" description="Basic and acidic residues" evidence="5">
    <location>
        <begin position="21"/>
        <end position="37"/>
    </location>
</feature>
<comment type="similarity">
    <text evidence="1">Belongs to the TRAFAC class dynamin-like GTPase superfamily. Very large inducible GTPase (VLIG) family.</text>
</comment>
<feature type="domain" description="Fibronectin type-III" evidence="7">
    <location>
        <begin position="367"/>
        <end position="458"/>
    </location>
</feature>
<dbReference type="PANTHER" id="PTHR14819">
    <property type="entry name" value="GTP-BINDING"/>
    <property type="match status" value="1"/>
</dbReference>
<evidence type="ECO:0000256" key="2">
    <source>
        <dbReference type="ARBA" id="ARBA00022771"/>
    </source>
</evidence>
<dbReference type="Gene3D" id="3.30.160.60">
    <property type="entry name" value="Classic Zinc Finger"/>
    <property type="match status" value="1"/>
</dbReference>
<dbReference type="Gene3D" id="3.40.50.300">
    <property type="entry name" value="P-loop containing nucleotide triphosphate hydrolases"/>
    <property type="match status" value="1"/>
</dbReference>
<dbReference type="SMART" id="SM00060">
    <property type="entry name" value="FN3"/>
    <property type="match status" value="2"/>
</dbReference>
<feature type="domain" description="VLIG-type G" evidence="8">
    <location>
        <begin position="1121"/>
        <end position="1360"/>
    </location>
</feature>
<proteinExistence type="inferred from homology"/>
<evidence type="ECO:0000259" key="7">
    <source>
        <dbReference type="PROSITE" id="PS50853"/>
    </source>
</evidence>
<dbReference type="InterPro" id="IPR013783">
    <property type="entry name" value="Ig-like_fold"/>
</dbReference>
<reference evidence="9" key="3">
    <citation type="submission" date="2025-09" db="UniProtKB">
        <authorList>
            <consortium name="Ensembl"/>
        </authorList>
    </citation>
    <scope>IDENTIFICATION</scope>
</reference>
<dbReference type="Ensembl" id="ENSAOCT00000061139.1">
    <property type="protein sequence ID" value="ENSAOCP00000054259.1"/>
    <property type="gene ID" value="ENSAOCG00000018107.2"/>
</dbReference>
<dbReference type="InterPro" id="IPR057365">
    <property type="entry name" value="URGCP"/>
</dbReference>
<dbReference type="InterPro" id="IPR030383">
    <property type="entry name" value="G_VLIG_dom"/>
</dbReference>
<dbReference type="Pfam" id="PF00643">
    <property type="entry name" value="zf-B_box"/>
    <property type="match status" value="1"/>
</dbReference>
<dbReference type="SUPFAM" id="SSF57845">
    <property type="entry name" value="B-box zinc-binding domain"/>
    <property type="match status" value="1"/>
</dbReference>
<evidence type="ECO:0008006" key="11">
    <source>
        <dbReference type="Google" id="ProtNLM"/>
    </source>
</evidence>
<accession>A0AAQ5YMY5</accession>
<keyword evidence="2 4" id="KW-0479">Metal-binding</keyword>
<dbReference type="PANTHER" id="PTHR14819:SF9">
    <property type="entry name" value="UP-REGULATOR OF CELL PROLIFERATION-LIKE"/>
    <property type="match status" value="1"/>
</dbReference>
<dbReference type="GO" id="GO:0005525">
    <property type="term" value="F:GTP binding"/>
    <property type="evidence" value="ECO:0007669"/>
    <property type="project" value="InterPro"/>
</dbReference>
<organism evidence="9 10">
    <name type="scientific">Amphiprion ocellaris</name>
    <name type="common">Clown anemonefish</name>
    <dbReference type="NCBI Taxonomy" id="80972"/>
    <lineage>
        <taxon>Eukaryota</taxon>
        <taxon>Metazoa</taxon>
        <taxon>Chordata</taxon>
        <taxon>Craniata</taxon>
        <taxon>Vertebrata</taxon>
        <taxon>Euteleostomi</taxon>
        <taxon>Actinopterygii</taxon>
        <taxon>Neopterygii</taxon>
        <taxon>Teleostei</taxon>
        <taxon>Neoteleostei</taxon>
        <taxon>Acanthomorphata</taxon>
        <taxon>Ovalentaria</taxon>
        <taxon>Pomacentridae</taxon>
        <taxon>Amphiprion</taxon>
    </lineage>
</organism>
<protein>
    <recommendedName>
        <fullName evidence="11">Upregulator of cell proliferation</fullName>
    </recommendedName>
</protein>
<evidence type="ECO:0000256" key="1">
    <source>
        <dbReference type="ARBA" id="ARBA00006828"/>
    </source>
</evidence>
<dbReference type="Pfam" id="PF25683">
    <property type="entry name" value="URGCP_GTPase"/>
    <property type="match status" value="1"/>
</dbReference>
<feature type="domain" description="B box-type" evidence="6">
    <location>
        <begin position="309"/>
        <end position="350"/>
    </location>
</feature>
<dbReference type="InterPro" id="IPR003961">
    <property type="entry name" value="FN3_dom"/>
</dbReference>
<dbReference type="InterPro" id="IPR052986">
    <property type="entry name" value="VLIG_GTPase"/>
</dbReference>
<dbReference type="InterPro" id="IPR000315">
    <property type="entry name" value="Znf_B-box"/>
</dbReference>
<evidence type="ECO:0000259" key="8">
    <source>
        <dbReference type="PROSITE" id="PS51717"/>
    </source>
</evidence>
<evidence type="ECO:0000256" key="5">
    <source>
        <dbReference type="SAM" id="MobiDB-lite"/>
    </source>
</evidence>
<dbReference type="Gene3D" id="2.60.40.10">
    <property type="entry name" value="Immunoglobulins"/>
    <property type="match status" value="2"/>
</dbReference>
<dbReference type="GO" id="GO:0008270">
    <property type="term" value="F:zinc ion binding"/>
    <property type="evidence" value="ECO:0007669"/>
    <property type="project" value="UniProtKB-KW"/>
</dbReference>
<dbReference type="SUPFAM" id="SSF49265">
    <property type="entry name" value="Fibronectin type III"/>
    <property type="match status" value="1"/>
</dbReference>
<keyword evidence="10" id="KW-1185">Reference proteome</keyword>